<name>A0A553I804_9PEZI</name>
<accession>A0A553I804</accession>
<feature type="region of interest" description="Disordered" evidence="1">
    <location>
        <begin position="83"/>
        <end position="108"/>
    </location>
</feature>
<dbReference type="STRING" id="2512241.A0A553I804"/>
<dbReference type="Proteomes" id="UP000319160">
    <property type="component" value="Unassembled WGS sequence"/>
</dbReference>
<dbReference type="EMBL" id="VFLP01000011">
    <property type="protein sequence ID" value="TRX96339.1"/>
    <property type="molecule type" value="Genomic_DNA"/>
</dbReference>
<feature type="region of interest" description="Disordered" evidence="1">
    <location>
        <begin position="1"/>
        <end position="68"/>
    </location>
</feature>
<sequence length="527" mass="60257">MSSGSIRFVSIAETDSAEEKRARQRNIRSHVTSRHYQQKRIRDAEKNNSKRQNALSVNRSDELPPFPEAHEHMQPLRLSAQSPVAGPVERQRQDIIAPSTAYTETQNEARYRESARLNSYLGQGASDPFVGLPTGLVTSRMGKHLYYYVNILMRQMRPSWTFALVRKRFGCRSFIDADELLLNSLCVCASTSKALLTSDMAIYTMADDLQAAGIQSASFDWLHFRGRTMQIITTRLSNPQDSFSDYTIGAVCELIMSEAFTGNTTHLAMHISGLKRLEQLRRDTTELSYDLEFKILESYTKASALTLTRPTAPFTLSFGSSTTLASMDHVLPEIGSALILKWPELSWKQDFLYILHDIVTTTRYTQAISESRSRYSDEYHERIAYENLYIEHRLLSWNAEGIIEEACRIACLMYVNTSLIRSYRSSAAIIKNLVNTLFQTVVASNDAQVEVDNPWGSCLDVFFWVLFIGAHCSYQQAHEMFFFNSVSRTAALLQLKTWEDARTVLTRYLFIDEIYQETLEIIWLQNT</sequence>
<dbReference type="AlphaFoldDB" id="A0A553I804"/>
<feature type="compositionally biased region" description="Basic residues" evidence="1">
    <location>
        <begin position="22"/>
        <end position="39"/>
    </location>
</feature>
<comment type="caution">
    <text evidence="2">The sequence shown here is derived from an EMBL/GenBank/DDBJ whole genome shotgun (WGS) entry which is preliminary data.</text>
</comment>
<evidence type="ECO:0000256" key="1">
    <source>
        <dbReference type="SAM" id="MobiDB-lite"/>
    </source>
</evidence>
<dbReference type="OrthoDB" id="4158087at2759"/>
<proteinExistence type="predicted"/>
<evidence type="ECO:0000313" key="3">
    <source>
        <dbReference type="Proteomes" id="UP000319160"/>
    </source>
</evidence>
<evidence type="ECO:0000313" key="2">
    <source>
        <dbReference type="EMBL" id="TRX96339.1"/>
    </source>
</evidence>
<reference evidence="3" key="1">
    <citation type="submission" date="2019-06" db="EMBL/GenBank/DDBJ databases">
        <title>Draft genome sequence of the griseofulvin-producing fungus Xylaria cubensis strain G536.</title>
        <authorList>
            <person name="Mead M.E."/>
            <person name="Raja H.A."/>
            <person name="Steenwyk J.L."/>
            <person name="Knowles S.L."/>
            <person name="Oberlies N.H."/>
            <person name="Rokas A."/>
        </authorList>
    </citation>
    <scope>NUCLEOTIDE SEQUENCE [LARGE SCALE GENOMIC DNA]</scope>
    <source>
        <strain evidence="3">G536</strain>
    </source>
</reference>
<dbReference type="PANTHER" id="PTHR37540:SF5">
    <property type="entry name" value="TRANSCRIPTION FACTOR DOMAIN-CONTAINING PROTEIN"/>
    <property type="match status" value="1"/>
</dbReference>
<protein>
    <submittedName>
        <fullName evidence="2">Uncharacterized protein</fullName>
    </submittedName>
</protein>
<dbReference type="PANTHER" id="PTHR37540">
    <property type="entry name" value="TRANSCRIPTION FACTOR (ACR-2), PUTATIVE-RELATED-RELATED"/>
    <property type="match status" value="1"/>
</dbReference>
<keyword evidence="3" id="KW-1185">Reference proteome</keyword>
<organism evidence="2 3">
    <name type="scientific">Xylaria flabelliformis</name>
    <dbReference type="NCBI Taxonomy" id="2512241"/>
    <lineage>
        <taxon>Eukaryota</taxon>
        <taxon>Fungi</taxon>
        <taxon>Dikarya</taxon>
        <taxon>Ascomycota</taxon>
        <taxon>Pezizomycotina</taxon>
        <taxon>Sordariomycetes</taxon>
        <taxon>Xylariomycetidae</taxon>
        <taxon>Xylariales</taxon>
        <taxon>Xylariaceae</taxon>
        <taxon>Xylaria</taxon>
    </lineage>
</organism>
<gene>
    <name evidence="2" type="ORF">FHL15_002611</name>
</gene>